<feature type="transmembrane region" description="Helical" evidence="6">
    <location>
        <begin position="125"/>
        <end position="158"/>
    </location>
</feature>
<dbReference type="InterPro" id="IPR001182">
    <property type="entry name" value="FtsW/RodA"/>
</dbReference>
<feature type="transmembrane region" description="Helical" evidence="6">
    <location>
        <begin position="288"/>
        <end position="307"/>
    </location>
</feature>
<feature type="transmembrane region" description="Helical" evidence="6">
    <location>
        <begin position="319"/>
        <end position="341"/>
    </location>
</feature>
<feature type="transmembrane region" description="Helical" evidence="6">
    <location>
        <begin position="53"/>
        <end position="71"/>
    </location>
</feature>
<name>A0A6B2LX99_9BACT</name>
<evidence type="ECO:0000313" key="7">
    <source>
        <dbReference type="EMBL" id="NDV61218.1"/>
    </source>
</evidence>
<feature type="transmembrane region" description="Helical" evidence="6">
    <location>
        <begin position="165"/>
        <end position="185"/>
    </location>
</feature>
<dbReference type="Pfam" id="PF01098">
    <property type="entry name" value="FTSW_RODA_SPOVE"/>
    <property type="match status" value="1"/>
</dbReference>
<organism evidence="7 8">
    <name type="scientific">Oceanipulchritudo coccoides</name>
    <dbReference type="NCBI Taxonomy" id="2706888"/>
    <lineage>
        <taxon>Bacteria</taxon>
        <taxon>Pseudomonadati</taxon>
        <taxon>Verrucomicrobiota</taxon>
        <taxon>Opitutia</taxon>
        <taxon>Puniceicoccales</taxon>
        <taxon>Oceanipulchritudinaceae</taxon>
        <taxon>Oceanipulchritudo</taxon>
    </lineage>
</organism>
<dbReference type="GO" id="GO:0015648">
    <property type="term" value="F:lipid-linked peptidoglycan transporter activity"/>
    <property type="evidence" value="ECO:0007669"/>
    <property type="project" value="TreeGrafter"/>
</dbReference>
<dbReference type="PANTHER" id="PTHR30474:SF1">
    <property type="entry name" value="PEPTIDOGLYCAN GLYCOSYLTRANSFERASE MRDB"/>
    <property type="match status" value="1"/>
</dbReference>
<evidence type="ECO:0000256" key="4">
    <source>
        <dbReference type="ARBA" id="ARBA00022989"/>
    </source>
</evidence>
<evidence type="ECO:0000313" key="8">
    <source>
        <dbReference type="Proteomes" id="UP000478417"/>
    </source>
</evidence>
<dbReference type="GO" id="GO:0051301">
    <property type="term" value="P:cell division"/>
    <property type="evidence" value="ECO:0007669"/>
    <property type="project" value="InterPro"/>
</dbReference>
<evidence type="ECO:0000256" key="6">
    <source>
        <dbReference type="SAM" id="Phobius"/>
    </source>
</evidence>
<dbReference type="Proteomes" id="UP000478417">
    <property type="component" value="Unassembled WGS sequence"/>
</dbReference>
<dbReference type="AlphaFoldDB" id="A0A6B2LX99"/>
<protein>
    <submittedName>
        <fullName evidence="7">Rod shape-determining protein RodA</fullName>
    </submittedName>
</protein>
<keyword evidence="5 6" id="KW-0472">Membrane</keyword>
<feature type="transmembrane region" description="Helical" evidence="6">
    <location>
        <begin position="27"/>
        <end position="46"/>
    </location>
</feature>
<dbReference type="GO" id="GO:0005886">
    <property type="term" value="C:plasma membrane"/>
    <property type="evidence" value="ECO:0007669"/>
    <property type="project" value="TreeGrafter"/>
</dbReference>
<keyword evidence="3" id="KW-0133">Cell shape</keyword>
<keyword evidence="8" id="KW-1185">Reference proteome</keyword>
<dbReference type="GO" id="GO:0008360">
    <property type="term" value="P:regulation of cell shape"/>
    <property type="evidence" value="ECO:0007669"/>
    <property type="project" value="UniProtKB-KW"/>
</dbReference>
<dbReference type="EMBL" id="JAAGNX010000001">
    <property type="protein sequence ID" value="NDV61218.1"/>
    <property type="molecule type" value="Genomic_DNA"/>
</dbReference>
<feature type="transmembrane region" description="Helical" evidence="6">
    <location>
        <begin position="353"/>
        <end position="375"/>
    </location>
</feature>
<proteinExistence type="predicted"/>
<dbReference type="GO" id="GO:0032153">
    <property type="term" value="C:cell division site"/>
    <property type="evidence" value="ECO:0007669"/>
    <property type="project" value="TreeGrafter"/>
</dbReference>
<evidence type="ECO:0000256" key="2">
    <source>
        <dbReference type="ARBA" id="ARBA00022692"/>
    </source>
</evidence>
<accession>A0A6B2LX99</accession>
<reference evidence="7 8" key="1">
    <citation type="submission" date="2020-02" db="EMBL/GenBank/DDBJ databases">
        <title>Albibacoteraceae fam. nov., the first described family within the subdivision 4 Verrucomicrobia.</title>
        <authorList>
            <person name="Xi F."/>
        </authorList>
    </citation>
    <scope>NUCLEOTIDE SEQUENCE [LARGE SCALE GENOMIC DNA]</scope>
    <source>
        <strain evidence="7 8">CK1056</strain>
    </source>
</reference>
<keyword evidence="4 6" id="KW-1133">Transmembrane helix</keyword>
<keyword evidence="2 6" id="KW-0812">Transmembrane</keyword>
<gene>
    <name evidence="7" type="ORF">G0Q06_02000</name>
</gene>
<evidence type="ECO:0000256" key="3">
    <source>
        <dbReference type="ARBA" id="ARBA00022960"/>
    </source>
</evidence>
<dbReference type="PANTHER" id="PTHR30474">
    <property type="entry name" value="CELL CYCLE PROTEIN"/>
    <property type="match status" value="1"/>
</dbReference>
<evidence type="ECO:0000256" key="5">
    <source>
        <dbReference type="ARBA" id="ARBA00023136"/>
    </source>
</evidence>
<evidence type="ECO:0000256" key="1">
    <source>
        <dbReference type="ARBA" id="ARBA00004141"/>
    </source>
</evidence>
<comment type="subcellular location">
    <subcellularLocation>
        <location evidence="1">Membrane</location>
        <topology evidence="1">Multi-pass membrane protein</topology>
    </subcellularLocation>
</comment>
<comment type="caution">
    <text evidence="7">The sequence shown here is derived from an EMBL/GenBank/DDBJ whole genome shotgun (WGS) entry which is preliminary data.</text>
</comment>
<sequence>MLLLSIIGIFFIYSAQAFVGGGYWIRQMVWIVLGSGVYFVVSRIDYKFYLENAFWFYAAAVLLLLLIYTPLGVEREGARRWLDFKFMAYQPAEAAKVCSAIMMASILARSEVGTIRQSVWTLSKVFLVTAIPMILIFAQPDLGSCLIIPPTMLALLYVSKLSQRFFLAVFGLVLCLGTLISVDLYKYSGFLEENNLTAHEARGAYQKQSWVPLRDYQRERIMTFIAPEVVDPRGTGSAWNSNQAQQAVGTGGLTGKGWQSGLQARLGYLPRSVAHNDFIFAVLAEEKGFIGGLLVIGLFSLLLANGVRIAGMARDRFGMLLSVGVTVIFIIHVFINIGMTIGLTPITGLPLPFLSYGGSFILSCCILQGIVQSVYRYRRAFS</sequence>